<evidence type="ECO:0000313" key="2">
    <source>
        <dbReference type="Proteomes" id="UP000481858"/>
    </source>
</evidence>
<dbReference type="OrthoDB" id="4762346at2759"/>
<reference evidence="1 2" key="1">
    <citation type="submission" date="2019-12" db="EMBL/GenBank/DDBJ databases">
        <title>Draft genome sequence of the ascomycete Xylaria multiplex DSM 110363.</title>
        <authorList>
            <person name="Buettner E."/>
            <person name="Kellner H."/>
        </authorList>
    </citation>
    <scope>NUCLEOTIDE SEQUENCE [LARGE SCALE GENOMIC DNA]</scope>
    <source>
        <strain evidence="1 2">DSM 110363</strain>
    </source>
</reference>
<proteinExistence type="predicted"/>
<keyword evidence="2" id="KW-1185">Reference proteome</keyword>
<name>A0A7C8MUH4_9PEZI</name>
<dbReference type="EMBL" id="WUBL01000052">
    <property type="protein sequence ID" value="KAF2968355.1"/>
    <property type="molecule type" value="Genomic_DNA"/>
</dbReference>
<dbReference type="Proteomes" id="UP000481858">
    <property type="component" value="Unassembled WGS sequence"/>
</dbReference>
<accession>A0A7C8MUH4</accession>
<organism evidence="1 2">
    <name type="scientific">Xylaria multiplex</name>
    <dbReference type="NCBI Taxonomy" id="323545"/>
    <lineage>
        <taxon>Eukaryota</taxon>
        <taxon>Fungi</taxon>
        <taxon>Dikarya</taxon>
        <taxon>Ascomycota</taxon>
        <taxon>Pezizomycotina</taxon>
        <taxon>Sordariomycetes</taxon>
        <taxon>Xylariomycetidae</taxon>
        <taxon>Xylariales</taxon>
        <taxon>Xylariaceae</taxon>
        <taxon>Xylaria</taxon>
    </lineage>
</organism>
<dbReference type="InParanoid" id="A0A7C8MUH4"/>
<gene>
    <name evidence="1" type="ORF">GQX73_g5199</name>
</gene>
<comment type="caution">
    <text evidence="1">The sequence shown here is derived from an EMBL/GenBank/DDBJ whole genome shotgun (WGS) entry which is preliminary data.</text>
</comment>
<evidence type="ECO:0000313" key="1">
    <source>
        <dbReference type="EMBL" id="KAF2968355.1"/>
    </source>
</evidence>
<dbReference type="AlphaFoldDB" id="A0A7C8MUH4"/>
<protein>
    <submittedName>
        <fullName evidence="1">Uncharacterized protein</fullName>
    </submittedName>
</protein>
<sequence length="202" mass="23449">MSYERVYDPYKSKPRIPKAFADETKTFIRGKYPSGSRGREKLPRCDLIGSYSTLIVDDNWELHRRDSPYPDDGPNDSDGPERLAFARHIRLKFEVGGPEVWDWDNIARELQDSIFSKYKMLDVALEFTQSDSNRTISTWYPPKIEKEKLRAFFERNGPDGLYSENSKWEADEDEDDLIIVPMLRLTIIGGEDDTRENQEGAS</sequence>